<reference evidence="1 2" key="1">
    <citation type="submission" date="2016-10" db="EMBL/GenBank/DDBJ databases">
        <title>Comparative genome analysis of multiple Pseudomonas spp. focuses on biocontrol and plant growth promoting traits.</title>
        <authorList>
            <person name="Tao X.-Y."/>
            <person name="Taylor C.G."/>
        </authorList>
    </citation>
    <scope>NUCLEOTIDE SEQUENCE [LARGE SCALE GENOMIC DNA]</scope>
    <source>
        <strain evidence="1 2">38D7</strain>
    </source>
</reference>
<evidence type="ECO:0000313" key="2">
    <source>
        <dbReference type="Proteomes" id="UP000285636"/>
    </source>
</evidence>
<protein>
    <submittedName>
        <fullName evidence="1">Uncharacterized protein</fullName>
    </submittedName>
</protein>
<dbReference type="AlphaFoldDB" id="A0A423IG51"/>
<dbReference type="RefSeq" id="WP_123431811.1">
    <property type="nucleotide sequence ID" value="NZ_MOBK01000001.1"/>
</dbReference>
<proteinExistence type="predicted"/>
<sequence>METSSPRHSAQTRDQVLVAHAANQIARTNLSQDDFAQALSREIHLRVPIAKIELAKVPDFYELVRLNDVGEFVKATGRWLKRVQRWLSGDQEMPAWLEESWVNALEPAFRDHCINELASRYGLIGARQLANEQCANKSFGALIRALGDVIDTGSEVFDDQVMCEADMPHLPAFAKECRQVEARVGELGRKAEELIEKSRPALKSIA</sequence>
<gene>
    <name evidence="1" type="ORF">BK660_01770</name>
</gene>
<organism evidence="1 2">
    <name type="scientific">Pseudomonas brassicacearum</name>
    <dbReference type="NCBI Taxonomy" id="930166"/>
    <lineage>
        <taxon>Bacteria</taxon>
        <taxon>Pseudomonadati</taxon>
        <taxon>Pseudomonadota</taxon>
        <taxon>Gammaproteobacteria</taxon>
        <taxon>Pseudomonadales</taxon>
        <taxon>Pseudomonadaceae</taxon>
        <taxon>Pseudomonas</taxon>
    </lineage>
</organism>
<dbReference type="Proteomes" id="UP000285636">
    <property type="component" value="Unassembled WGS sequence"/>
</dbReference>
<evidence type="ECO:0000313" key="1">
    <source>
        <dbReference type="EMBL" id="RON24424.1"/>
    </source>
</evidence>
<dbReference type="EMBL" id="MOBK01000001">
    <property type="protein sequence ID" value="RON24424.1"/>
    <property type="molecule type" value="Genomic_DNA"/>
</dbReference>
<comment type="caution">
    <text evidence="1">The sequence shown here is derived from an EMBL/GenBank/DDBJ whole genome shotgun (WGS) entry which is preliminary data.</text>
</comment>
<name>A0A423IG51_9PSED</name>
<accession>A0A423IG51</accession>